<dbReference type="Proteomes" id="UP000184275">
    <property type="component" value="Unassembled WGS sequence"/>
</dbReference>
<sequence>MTNYMTVNEAEIYELNVRLWRIKQAIEKPTKDLGCPKLDAEIMKLRYKATKFLRDVLFMQQYVWECASEEEEKSWNDRTPDPKELVKEFDLPVDEKLAESMYKDELDVCGEFGPGNHFLSIYDPMDWWKDLPEERKKEFHENAKKFLEKVRKMIAEGAK</sequence>
<proteinExistence type="predicted"/>
<dbReference type="AlphaFoldDB" id="A0A1M6ZI82"/>
<accession>A0A1M6ZI82</accession>
<keyword evidence="2" id="KW-1185">Reference proteome</keyword>
<evidence type="ECO:0000313" key="1">
    <source>
        <dbReference type="EMBL" id="SHL30231.1"/>
    </source>
</evidence>
<name>A0A1M6ZI82_9BACT</name>
<protein>
    <submittedName>
        <fullName evidence="1">Uncharacterized protein</fullName>
    </submittedName>
</protein>
<reference evidence="2" key="1">
    <citation type="submission" date="2016-11" db="EMBL/GenBank/DDBJ databases">
        <authorList>
            <person name="Varghese N."/>
            <person name="Submissions S."/>
        </authorList>
    </citation>
    <scope>NUCLEOTIDE SEQUENCE [LARGE SCALE GENOMIC DNA]</scope>
    <source>
        <strain evidence="2">UWOS</strain>
    </source>
</reference>
<gene>
    <name evidence="1" type="ORF">SAMN05720469_16212</name>
</gene>
<organism evidence="1 2">
    <name type="scientific">Fibrobacter intestinalis</name>
    <dbReference type="NCBI Taxonomy" id="28122"/>
    <lineage>
        <taxon>Bacteria</taxon>
        <taxon>Pseudomonadati</taxon>
        <taxon>Fibrobacterota</taxon>
        <taxon>Fibrobacteria</taxon>
        <taxon>Fibrobacterales</taxon>
        <taxon>Fibrobacteraceae</taxon>
        <taxon>Fibrobacter</taxon>
    </lineage>
</organism>
<dbReference type="EMBL" id="FRAW01000062">
    <property type="protein sequence ID" value="SHL30231.1"/>
    <property type="molecule type" value="Genomic_DNA"/>
</dbReference>
<evidence type="ECO:0000313" key="2">
    <source>
        <dbReference type="Proteomes" id="UP000184275"/>
    </source>
</evidence>
<dbReference type="RefSeq" id="WP_073306377.1">
    <property type="nucleotide sequence ID" value="NZ_FRAW01000062.1"/>
</dbReference>